<reference evidence="2 3" key="1">
    <citation type="submission" date="2017-11" db="EMBL/GenBank/DDBJ databases">
        <title>Draft genome sequence of environmental isolate Aeromonas lusitania sp. nov. MDC 2473.</title>
        <authorList>
            <person name="Colston S.M."/>
            <person name="Navarro A."/>
            <person name="Martinez-Murcia A.J."/>
            <person name="Graf J."/>
        </authorList>
    </citation>
    <scope>NUCLEOTIDE SEQUENCE [LARGE SCALE GENOMIC DNA]</scope>
    <source>
        <strain evidence="2 3">MDC 2473</strain>
    </source>
</reference>
<dbReference type="Proteomes" id="UP000232060">
    <property type="component" value="Unassembled WGS sequence"/>
</dbReference>
<evidence type="ECO:0000313" key="3">
    <source>
        <dbReference type="Proteomes" id="UP000232060"/>
    </source>
</evidence>
<accession>A0A2M8HCV0</accession>
<dbReference type="InterPro" id="IPR012902">
    <property type="entry name" value="N_methyl_site"/>
</dbReference>
<dbReference type="PROSITE" id="PS00409">
    <property type="entry name" value="PROKAR_NTER_METHYL"/>
    <property type="match status" value="1"/>
</dbReference>
<keyword evidence="3" id="KW-1185">Reference proteome</keyword>
<dbReference type="NCBIfam" id="TIGR02532">
    <property type="entry name" value="IV_pilin_GFxxxE"/>
    <property type="match status" value="1"/>
</dbReference>
<keyword evidence="1" id="KW-0812">Transmembrane</keyword>
<dbReference type="SUPFAM" id="SSF54523">
    <property type="entry name" value="Pili subunits"/>
    <property type="match status" value="1"/>
</dbReference>
<name>A0A2M8HCV0_9GAMM</name>
<comment type="caution">
    <text evidence="2">The sequence shown here is derived from an EMBL/GenBank/DDBJ whole genome shotgun (WGS) entry which is preliminary data.</text>
</comment>
<evidence type="ECO:0000256" key="1">
    <source>
        <dbReference type="SAM" id="Phobius"/>
    </source>
</evidence>
<proteinExistence type="predicted"/>
<sequence length="204" mass="21940">MQKRISHGFTLIELVLVIIVLGILAVTALPRFINIQDDALKSSVSSTAGSFSSAVQLAHAGWAVKVKGEPLALYNFSGMGKQDLDINSLGWPAGTMEDQGGQGPDTVFPGGDSDQISVSSRDDCESLFTGLLNTDQTVADELHTDSGSDYISQLIPADHQTAGNLRHDNCRYTLRDSIGRFPAYPDGLSFDYNSITGAVTRNFR</sequence>
<protein>
    <submittedName>
        <fullName evidence="2">Prepilin-type cleavage/methylation domain-containing protein</fullName>
    </submittedName>
</protein>
<gene>
    <name evidence="2" type="ORF">CUC44_03540</name>
</gene>
<dbReference type="Gene3D" id="3.30.700.10">
    <property type="entry name" value="Glycoprotein, Type 4 Pilin"/>
    <property type="match status" value="1"/>
</dbReference>
<feature type="transmembrane region" description="Helical" evidence="1">
    <location>
        <begin position="12"/>
        <end position="33"/>
    </location>
</feature>
<dbReference type="AlphaFoldDB" id="A0A2M8HCV0"/>
<keyword evidence="1" id="KW-0472">Membrane</keyword>
<evidence type="ECO:0000313" key="2">
    <source>
        <dbReference type="EMBL" id="PJC94392.1"/>
    </source>
</evidence>
<dbReference type="Pfam" id="PF07963">
    <property type="entry name" value="N_methyl"/>
    <property type="match status" value="1"/>
</dbReference>
<dbReference type="InterPro" id="IPR045584">
    <property type="entry name" value="Pilin-like"/>
</dbReference>
<organism evidence="2 3">
    <name type="scientific">Aeromonas lusitana</name>
    <dbReference type="NCBI Taxonomy" id="931529"/>
    <lineage>
        <taxon>Bacteria</taxon>
        <taxon>Pseudomonadati</taxon>
        <taxon>Pseudomonadota</taxon>
        <taxon>Gammaproteobacteria</taxon>
        <taxon>Aeromonadales</taxon>
        <taxon>Aeromonadaceae</taxon>
        <taxon>Aeromonas</taxon>
    </lineage>
</organism>
<dbReference type="EMBL" id="PGCP01000004">
    <property type="protein sequence ID" value="PJC94392.1"/>
    <property type="molecule type" value="Genomic_DNA"/>
</dbReference>
<dbReference type="OrthoDB" id="6386726at2"/>
<dbReference type="RefSeq" id="WP_100858612.1">
    <property type="nucleotide sequence ID" value="NZ_PGCP01000004.1"/>
</dbReference>
<keyword evidence="1" id="KW-1133">Transmembrane helix</keyword>